<feature type="signal peptide" evidence="2">
    <location>
        <begin position="1"/>
        <end position="16"/>
    </location>
</feature>
<dbReference type="Pfam" id="PF00314">
    <property type="entry name" value="Thaumatin"/>
    <property type="match status" value="1"/>
</dbReference>
<evidence type="ECO:0000313" key="3">
    <source>
        <dbReference type="EMBL" id="RWR99459.1"/>
    </source>
</evidence>
<dbReference type="Proteomes" id="UP000288716">
    <property type="component" value="Unassembled WGS sequence"/>
</dbReference>
<dbReference type="PRINTS" id="PR00347">
    <property type="entry name" value="THAUMATIN"/>
</dbReference>
<keyword evidence="4" id="KW-1185">Reference proteome</keyword>
<proteinExistence type="predicted"/>
<evidence type="ECO:0000256" key="2">
    <source>
        <dbReference type="SAM" id="SignalP"/>
    </source>
</evidence>
<dbReference type="SMART" id="SM00205">
    <property type="entry name" value="THN"/>
    <property type="match status" value="1"/>
</dbReference>
<sequence length="106" mass="11905">MMYFIIALLCVVSVEANSVNRTKRQSCPEHDIVIYNNCPFTVWAAVHSPIQPSTNNGFRLNTKQKQQIRVPCRWEAARIWARTNCNADGRNCETGDCNAMKCVGAG</sequence>
<name>A0A443Q8Y6_9ACAR</name>
<dbReference type="EMBL" id="NCKV01063668">
    <property type="protein sequence ID" value="RWR99459.1"/>
    <property type="molecule type" value="Genomic_DNA"/>
</dbReference>
<reference evidence="3 4" key="1">
    <citation type="journal article" date="2018" name="Gigascience">
        <title>Genomes of trombidid mites reveal novel predicted allergens and laterally-transferred genes associated with secondary metabolism.</title>
        <authorList>
            <person name="Dong X."/>
            <person name="Chaisiri K."/>
            <person name="Xia D."/>
            <person name="Armstrong S.D."/>
            <person name="Fang Y."/>
            <person name="Donnelly M.J."/>
            <person name="Kadowaki T."/>
            <person name="McGarry J.W."/>
            <person name="Darby A.C."/>
            <person name="Makepeace B.L."/>
        </authorList>
    </citation>
    <scope>NUCLEOTIDE SEQUENCE [LARGE SCALE GENOMIC DNA]</scope>
    <source>
        <strain evidence="3">UoL-UT</strain>
    </source>
</reference>
<keyword evidence="1" id="KW-1015">Disulfide bond</keyword>
<dbReference type="PANTHER" id="PTHR31048">
    <property type="entry name" value="OS03G0233200 PROTEIN"/>
    <property type="match status" value="1"/>
</dbReference>
<feature type="non-terminal residue" evidence="3">
    <location>
        <position position="106"/>
    </location>
</feature>
<evidence type="ECO:0000256" key="1">
    <source>
        <dbReference type="PIRSR" id="PIRSR002703-1"/>
    </source>
</evidence>
<comment type="caution">
    <text evidence="3">The sequence shown here is derived from an EMBL/GenBank/DDBJ whole genome shotgun (WGS) entry which is preliminary data.</text>
</comment>
<dbReference type="SUPFAM" id="SSF49870">
    <property type="entry name" value="Osmotin, thaumatin-like protein"/>
    <property type="match status" value="1"/>
</dbReference>
<dbReference type="PIRSF" id="PIRSF002703">
    <property type="entry name" value="Thaumatin"/>
    <property type="match status" value="1"/>
</dbReference>
<dbReference type="PROSITE" id="PS51367">
    <property type="entry name" value="THAUMATIN_2"/>
    <property type="match status" value="1"/>
</dbReference>
<accession>A0A443Q8Y6</accession>
<feature type="disulfide bond" evidence="1">
    <location>
        <begin position="97"/>
        <end position="102"/>
    </location>
</feature>
<dbReference type="AlphaFoldDB" id="A0A443Q8Y6"/>
<organism evidence="3 4">
    <name type="scientific">Leptotrombidium deliense</name>
    <dbReference type="NCBI Taxonomy" id="299467"/>
    <lineage>
        <taxon>Eukaryota</taxon>
        <taxon>Metazoa</taxon>
        <taxon>Ecdysozoa</taxon>
        <taxon>Arthropoda</taxon>
        <taxon>Chelicerata</taxon>
        <taxon>Arachnida</taxon>
        <taxon>Acari</taxon>
        <taxon>Acariformes</taxon>
        <taxon>Trombidiformes</taxon>
        <taxon>Prostigmata</taxon>
        <taxon>Anystina</taxon>
        <taxon>Parasitengona</taxon>
        <taxon>Trombiculoidea</taxon>
        <taxon>Trombiculidae</taxon>
        <taxon>Leptotrombidium</taxon>
    </lineage>
</organism>
<feature type="chain" id="PRO_5019051741" evidence="2">
    <location>
        <begin position="17"/>
        <end position="106"/>
    </location>
</feature>
<feature type="disulfide bond" evidence="1">
    <location>
        <begin position="85"/>
        <end position="92"/>
    </location>
</feature>
<protein>
    <submittedName>
        <fullName evidence="3">Uncharacterized protein</fullName>
    </submittedName>
</protein>
<evidence type="ECO:0000313" key="4">
    <source>
        <dbReference type="Proteomes" id="UP000288716"/>
    </source>
</evidence>
<dbReference type="InterPro" id="IPR037176">
    <property type="entry name" value="Osmotin/thaumatin-like_sf"/>
</dbReference>
<dbReference type="InterPro" id="IPR001938">
    <property type="entry name" value="Thaumatin"/>
</dbReference>
<gene>
    <name evidence="3" type="ORF">B4U80_08587</name>
</gene>
<dbReference type="STRING" id="299467.A0A443Q8Y6"/>
<dbReference type="VEuPathDB" id="VectorBase:LDEU014581"/>
<dbReference type="OrthoDB" id="6489422at2759"/>
<dbReference type="Gene3D" id="2.60.110.10">
    <property type="entry name" value="Thaumatin"/>
    <property type="match status" value="1"/>
</dbReference>
<keyword evidence="2" id="KW-0732">Signal</keyword>